<reference evidence="3 4" key="1">
    <citation type="journal article" date="2019" name="Int. J. Syst. Evol. Microbiol.">
        <title>The Global Catalogue of Microorganisms (GCM) 10K type strain sequencing project: providing services to taxonomists for standard genome sequencing and annotation.</title>
        <authorList>
            <consortium name="The Broad Institute Genomics Platform"/>
            <consortium name="The Broad Institute Genome Sequencing Center for Infectious Disease"/>
            <person name="Wu L."/>
            <person name="Ma J."/>
        </authorList>
    </citation>
    <scope>NUCLEOTIDE SEQUENCE [LARGE SCALE GENOMIC DNA]</scope>
    <source>
        <strain evidence="3 4">JCM 14326</strain>
    </source>
</reference>
<evidence type="ECO:0000313" key="4">
    <source>
        <dbReference type="Proteomes" id="UP001501094"/>
    </source>
</evidence>
<dbReference type="Proteomes" id="UP001501094">
    <property type="component" value="Unassembled WGS sequence"/>
</dbReference>
<feature type="domain" description="Glyoxalase-like" evidence="2">
    <location>
        <begin position="7"/>
        <end position="153"/>
    </location>
</feature>
<evidence type="ECO:0000259" key="2">
    <source>
        <dbReference type="Pfam" id="PF18029"/>
    </source>
</evidence>
<dbReference type="Pfam" id="PF18029">
    <property type="entry name" value="Glyoxalase_6"/>
    <property type="match status" value="1"/>
</dbReference>
<dbReference type="PANTHER" id="PTHR35908">
    <property type="entry name" value="HYPOTHETICAL FUSION PROTEIN"/>
    <property type="match status" value="1"/>
</dbReference>
<dbReference type="InterPro" id="IPR029068">
    <property type="entry name" value="Glyas_Bleomycin-R_OHBP_Dase"/>
</dbReference>
<dbReference type="Gene3D" id="3.10.180.10">
    <property type="entry name" value="2,3-Dihydroxybiphenyl 1,2-Dioxygenase, domain 1"/>
    <property type="match status" value="1"/>
</dbReference>
<proteinExistence type="predicted"/>
<dbReference type="RefSeq" id="WP_344104363.1">
    <property type="nucleotide sequence ID" value="NZ_BAAANL010000006.1"/>
</dbReference>
<keyword evidence="4" id="KW-1185">Reference proteome</keyword>
<evidence type="ECO:0000256" key="1">
    <source>
        <dbReference type="SAM" id="MobiDB-lite"/>
    </source>
</evidence>
<dbReference type="PANTHER" id="PTHR35908:SF1">
    <property type="entry name" value="CONSERVED PROTEIN"/>
    <property type="match status" value="1"/>
</dbReference>
<organism evidence="3 4">
    <name type="scientific">Myceligenerans crystallogenes</name>
    <dbReference type="NCBI Taxonomy" id="316335"/>
    <lineage>
        <taxon>Bacteria</taxon>
        <taxon>Bacillati</taxon>
        <taxon>Actinomycetota</taxon>
        <taxon>Actinomycetes</taxon>
        <taxon>Micrococcales</taxon>
        <taxon>Promicromonosporaceae</taxon>
        <taxon>Myceligenerans</taxon>
    </lineage>
</organism>
<evidence type="ECO:0000313" key="3">
    <source>
        <dbReference type="EMBL" id="GAA1869216.1"/>
    </source>
</evidence>
<dbReference type="SUPFAM" id="SSF54593">
    <property type="entry name" value="Glyoxalase/Bleomycin resistance protein/Dihydroxybiphenyl dioxygenase"/>
    <property type="match status" value="1"/>
</dbReference>
<gene>
    <name evidence="3" type="ORF">GCM10009751_29950</name>
</gene>
<sequence length="154" mass="17323">MSTRDFQVTFDAHDPRALSLFWRDVLGYVHPFPPGTEPASEGDALAAWDEFLERVGVPQDQRNGSSALEDPEGRRPRIFFQRVPEDKVAKNRVHLDVRAAPGLQGDERMAALEAECERLVALGATRVQRFEPAPPMGQGHIIMRDPEDNEFCLD</sequence>
<name>A0ABN2NH78_9MICO</name>
<feature type="region of interest" description="Disordered" evidence="1">
    <location>
        <begin position="56"/>
        <end position="75"/>
    </location>
</feature>
<dbReference type="InterPro" id="IPR041581">
    <property type="entry name" value="Glyoxalase_6"/>
</dbReference>
<protein>
    <submittedName>
        <fullName evidence="3">VOC family protein</fullName>
    </submittedName>
</protein>
<accession>A0ABN2NH78</accession>
<comment type="caution">
    <text evidence="3">The sequence shown here is derived from an EMBL/GenBank/DDBJ whole genome shotgun (WGS) entry which is preliminary data.</text>
</comment>
<dbReference type="EMBL" id="BAAANL010000006">
    <property type="protein sequence ID" value="GAA1869216.1"/>
    <property type="molecule type" value="Genomic_DNA"/>
</dbReference>